<name>A0ABC8U8H8_9AQUA</name>
<comment type="caution">
    <text evidence="2">The sequence shown here is derived from an EMBL/GenBank/DDBJ whole genome shotgun (WGS) entry which is preliminary data.</text>
</comment>
<feature type="compositionally biased region" description="Polar residues" evidence="1">
    <location>
        <begin position="1"/>
        <end position="15"/>
    </location>
</feature>
<dbReference type="AlphaFoldDB" id="A0ABC8U8H8"/>
<organism evidence="2 3">
    <name type="scientific">Ilex paraguariensis</name>
    <name type="common">yerba mate</name>
    <dbReference type="NCBI Taxonomy" id="185542"/>
    <lineage>
        <taxon>Eukaryota</taxon>
        <taxon>Viridiplantae</taxon>
        <taxon>Streptophyta</taxon>
        <taxon>Embryophyta</taxon>
        <taxon>Tracheophyta</taxon>
        <taxon>Spermatophyta</taxon>
        <taxon>Magnoliopsida</taxon>
        <taxon>eudicotyledons</taxon>
        <taxon>Gunneridae</taxon>
        <taxon>Pentapetalae</taxon>
        <taxon>asterids</taxon>
        <taxon>campanulids</taxon>
        <taxon>Aquifoliales</taxon>
        <taxon>Aquifoliaceae</taxon>
        <taxon>Ilex</taxon>
    </lineage>
</organism>
<proteinExistence type="predicted"/>
<evidence type="ECO:0000313" key="2">
    <source>
        <dbReference type="EMBL" id="CAK9177982.1"/>
    </source>
</evidence>
<evidence type="ECO:0000256" key="1">
    <source>
        <dbReference type="SAM" id="MobiDB-lite"/>
    </source>
</evidence>
<dbReference type="Proteomes" id="UP001642360">
    <property type="component" value="Unassembled WGS sequence"/>
</dbReference>
<evidence type="ECO:0000313" key="3">
    <source>
        <dbReference type="Proteomes" id="UP001642360"/>
    </source>
</evidence>
<dbReference type="EMBL" id="CAUOFW020007202">
    <property type="protein sequence ID" value="CAK9177982.1"/>
    <property type="molecule type" value="Genomic_DNA"/>
</dbReference>
<gene>
    <name evidence="2" type="ORF">ILEXP_LOCUS47899</name>
</gene>
<accession>A0ABC8U8H8</accession>
<feature type="region of interest" description="Disordered" evidence="1">
    <location>
        <begin position="1"/>
        <end position="35"/>
    </location>
</feature>
<reference evidence="2 3" key="1">
    <citation type="submission" date="2024-02" db="EMBL/GenBank/DDBJ databases">
        <authorList>
            <person name="Vignale AGUSTIN F."/>
            <person name="Sosa J E."/>
            <person name="Modenutti C."/>
        </authorList>
    </citation>
    <scope>NUCLEOTIDE SEQUENCE [LARGE SCALE GENOMIC DNA]</scope>
</reference>
<sequence length="107" mass="12303">MQKQNKMSLLPSTEQPKLPKKARNKRVRETKQNKNKRECTEIFNHGSFTIYNNTSVLFLSSPLSLSLSPEYQSQGSERVKHLLKGLLLKDHKISDMTATTKVEETEI</sequence>
<protein>
    <submittedName>
        <fullName evidence="2">Uncharacterized protein</fullName>
    </submittedName>
</protein>
<keyword evidence="3" id="KW-1185">Reference proteome</keyword>